<dbReference type="PANTHER" id="PTHR40027:SF1">
    <property type="entry name" value="CELL DIVISION PROTEIN DIVIC"/>
    <property type="match status" value="1"/>
</dbReference>
<evidence type="ECO:0008006" key="5">
    <source>
        <dbReference type="Google" id="ProtNLM"/>
    </source>
</evidence>
<keyword evidence="1" id="KW-0175">Coiled coil</keyword>
<reference evidence="3 4" key="1">
    <citation type="submission" date="2014-12" db="EMBL/GenBank/DDBJ databases">
        <title>Draft genome sequence of Paenibacillus kamchatkensis strain B-2647.</title>
        <authorList>
            <person name="Karlyshev A.V."/>
            <person name="Kudryashova E.B."/>
        </authorList>
    </citation>
    <scope>NUCLEOTIDE SEQUENCE [LARGE SCALE GENOMIC DNA]</scope>
    <source>
        <strain evidence="3 4">VKM B-2647</strain>
    </source>
</reference>
<dbReference type="InterPro" id="IPR039076">
    <property type="entry name" value="DivIC"/>
</dbReference>
<sequence>MPAHADALPASAQLNKGSKRRKRILAFCVVAFLTWALPTFVAQWSKLNQKTAELQALQQQTEQLKQTNEQTKRDVARLNDKEYVEQKIRTELHWYKPGETVFPAKKPNP</sequence>
<proteinExistence type="predicted"/>
<dbReference type="Proteomes" id="UP000031967">
    <property type="component" value="Unassembled WGS sequence"/>
</dbReference>
<dbReference type="PANTHER" id="PTHR40027">
    <property type="entry name" value="CELL DIVISION PROTEIN DIVIC"/>
    <property type="match status" value="1"/>
</dbReference>
<protein>
    <recommendedName>
        <fullName evidence="5">Septum formation initiator family protein</fullName>
    </recommendedName>
</protein>
<dbReference type="InterPro" id="IPR007060">
    <property type="entry name" value="FtsL/DivIC"/>
</dbReference>
<organism evidence="3 4">
    <name type="scientific">Gordoniibacillus kamchatkensis</name>
    <dbReference type="NCBI Taxonomy" id="1590651"/>
    <lineage>
        <taxon>Bacteria</taxon>
        <taxon>Bacillati</taxon>
        <taxon>Bacillota</taxon>
        <taxon>Bacilli</taxon>
        <taxon>Bacillales</taxon>
        <taxon>Paenibacillaceae</taxon>
        <taxon>Gordoniibacillus</taxon>
    </lineage>
</organism>
<feature type="coiled-coil region" evidence="1">
    <location>
        <begin position="47"/>
        <end position="81"/>
    </location>
</feature>
<accession>A0ABR5AFC4</accession>
<evidence type="ECO:0000313" key="3">
    <source>
        <dbReference type="EMBL" id="KIL39393.1"/>
    </source>
</evidence>
<dbReference type="EMBL" id="JXAK01000038">
    <property type="protein sequence ID" value="KIL39393.1"/>
    <property type="molecule type" value="Genomic_DNA"/>
</dbReference>
<feature type="transmembrane region" description="Helical" evidence="2">
    <location>
        <begin position="24"/>
        <end position="44"/>
    </location>
</feature>
<name>A0ABR5AFC4_9BACL</name>
<dbReference type="Pfam" id="PF04977">
    <property type="entry name" value="DivIC"/>
    <property type="match status" value="1"/>
</dbReference>
<gene>
    <name evidence="3" type="ORF">SD70_20260</name>
</gene>
<keyword evidence="2" id="KW-0812">Transmembrane</keyword>
<keyword evidence="2" id="KW-0472">Membrane</keyword>
<evidence type="ECO:0000256" key="1">
    <source>
        <dbReference type="SAM" id="Coils"/>
    </source>
</evidence>
<comment type="caution">
    <text evidence="3">The sequence shown here is derived from an EMBL/GenBank/DDBJ whole genome shotgun (WGS) entry which is preliminary data.</text>
</comment>
<evidence type="ECO:0000256" key="2">
    <source>
        <dbReference type="SAM" id="Phobius"/>
    </source>
</evidence>
<keyword evidence="2" id="KW-1133">Transmembrane helix</keyword>
<evidence type="ECO:0000313" key="4">
    <source>
        <dbReference type="Proteomes" id="UP000031967"/>
    </source>
</evidence>
<keyword evidence="4" id="KW-1185">Reference proteome</keyword>
<dbReference type="RefSeq" id="WP_041049326.1">
    <property type="nucleotide sequence ID" value="NZ_JXAK01000038.1"/>
</dbReference>